<dbReference type="Gene3D" id="1.10.8.20">
    <property type="entry name" value="N-terminal domain of phosphatidylinositol transfer protein sec14p"/>
    <property type="match status" value="1"/>
</dbReference>
<sequence>IPSFSCAYSALRTTTNFHTFCSYKIGTLFELDSVLLNKRGASLSLQMTSPKAESEDRDVVIARGDGEDESCSSGFQGLRFGSGKSRTKSFHPPIETHWDLRSSPGKKASSSIKSLLSYPLMKFRRSKSMQMILEGVPDPKDKQIVDSFRQMLLHEGLLPPKHDDYHTLLRFLRMRDFDVSKSKEMFQNYLKWRKEFRVDMLPKEFNFTEYNEVKKCYPHGFHGVDRNGRPVYIERIGMVDLNKLGQVTTFERFIKYHVSEQEKTLKVRYPACSLAAKRHIASTTSILDVNGVGMSNFSKTARYLFMEIQKIDSCYYPETLNQLFIINAGSGFRMLWKAIKTFLDVRTVAKIQVLGSNYHSVLLEAIDPSNLPNFMGGNCKCSDYGGCLMSDQGPWKNREVLEMIQVVNLREEIDGKSEDGDVAPEDTSMPQKVDMQNKDENTTSLPEEATCAGSDSACRLALQKINGLEDALGEIKNKIKGLEDALQHTKMVSPEALMIVSSSNALKELAPDIERQKV</sequence>
<dbReference type="PROSITE" id="PS50191">
    <property type="entry name" value="CRAL_TRIO"/>
    <property type="match status" value="1"/>
</dbReference>
<dbReference type="PRINTS" id="PR00180">
    <property type="entry name" value="CRETINALDHBP"/>
</dbReference>
<keyword evidence="4" id="KW-0333">Golgi apparatus</keyword>
<dbReference type="InterPro" id="IPR001251">
    <property type="entry name" value="CRAL-TRIO_dom"/>
</dbReference>
<evidence type="ECO:0000256" key="5">
    <source>
        <dbReference type="ARBA" id="ARBA00038020"/>
    </source>
</evidence>
<dbReference type="GO" id="GO:0015031">
    <property type="term" value="P:protein transport"/>
    <property type="evidence" value="ECO:0007669"/>
    <property type="project" value="UniProtKB-KW"/>
</dbReference>
<comment type="similarity">
    <text evidence="5">Belongs to the SFH family.</text>
</comment>
<evidence type="ECO:0000313" key="8">
    <source>
        <dbReference type="EMBL" id="RDY08141.1"/>
    </source>
</evidence>
<dbReference type="SUPFAM" id="SSF52087">
    <property type="entry name" value="CRAL/TRIO domain"/>
    <property type="match status" value="1"/>
</dbReference>
<dbReference type="InterPro" id="IPR051026">
    <property type="entry name" value="PI/PC_transfer"/>
</dbReference>
<dbReference type="InterPro" id="IPR036865">
    <property type="entry name" value="CRAL-TRIO_dom_sf"/>
</dbReference>
<evidence type="ECO:0000256" key="2">
    <source>
        <dbReference type="ARBA" id="ARBA00004395"/>
    </source>
</evidence>
<feature type="non-terminal residue" evidence="8">
    <location>
        <position position="1"/>
    </location>
</feature>
<protein>
    <submittedName>
        <fullName evidence="8">Phosphatidylinositol/phosphatidylcholine transfer protein SFH11</fullName>
    </submittedName>
</protein>
<feature type="domain" description="CRAL-TRIO" evidence="7">
    <location>
        <begin position="209"/>
        <end position="383"/>
    </location>
</feature>
<proteinExistence type="inferred from homology"/>
<dbReference type="InterPro" id="IPR011074">
    <property type="entry name" value="CRAL/TRIO_N_dom"/>
</dbReference>
<dbReference type="Proteomes" id="UP000257109">
    <property type="component" value="Unassembled WGS sequence"/>
</dbReference>
<evidence type="ECO:0000256" key="1">
    <source>
        <dbReference type="ARBA" id="ARBA00004202"/>
    </source>
</evidence>
<evidence type="ECO:0000256" key="6">
    <source>
        <dbReference type="SAM" id="MobiDB-lite"/>
    </source>
</evidence>
<evidence type="ECO:0000313" key="9">
    <source>
        <dbReference type="Proteomes" id="UP000257109"/>
    </source>
</evidence>
<keyword evidence="9" id="KW-1185">Reference proteome</keyword>
<evidence type="ECO:0000256" key="4">
    <source>
        <dbReference type="ARBA" id="ARBA00023034"/>
    </source>
</evidence>
<feature type="region of interest" description="Disordered" evidence="6">
    <location>
        <begin position="415"/>
        <end position="450"/>
    </location>
</feature>
<dbReference type="Pfam" id="PF00650">
    <property type="entry name" value="CRAL_TRIO"/>
    <property type="match status" value="1"/>
</dbReference>
<dbReference type="InterPro" id="IPR036273">
    <property type="entry name" value="CRAL/TRIO_N_dom_sf"/>
</dbReference>
<dbReference type="Pfam" id="PF03765">
    <property type="entry name" value="CRAL_TRIO_N"/>
    <property type="match status" value="1"/>
</dbReference>
<dbReference type="EMBL" id="QJKJ01001335">
    <property type="protein sequence ID" value="RDY08141.1"/>
    <property type="molecule type" value="Genomic_DNA"/>
</dbReference>
<organism evidence="8 9">
    <name type="scientific">Mucuna pruriens</name>
    <name type="common">Velvet bean</name>
    <name type="synonym">Dolichos pruriens</name>
    <dbReference type="NCBI Taxonomy" id="157652"/>
    <lineage>
        <taxon>Eukaryota</taxon>
        <taxon>Viridiplantae</taxon>
        <taxon>Streptophyta</taxon>
        <taxon>Embryophyta</taxon>
        <taxon>Tracheophyta</taxon>
        <taxon>Spermatophyta</taxon>
        <taxon>Magnoliopsida</taxon>
        <taxon>eudicotyledons</taxon>
        <taxon>Gunneridae</taxon>
        <taxon>Pentapetalae</taxon>
        <taxon>rosids</taxon>
        <taxon>fabids</taxon>
        <taxon>Fabales</taxon>
        <taxon>Fabaceae</taxon>
        <taxon>Papilionoideae</taxon>
        <taxon>50 kb inversion clade</taxon>
        <taxon>NPAAA clade</taxon>
        <taxon>indigoferoid/millettioid clade</taxon>
        <taxon>Phaseoleae</taxon>
        <taxon>Mucuna</taxon>
    </lineage>
</organism>
<feature type="non-terminal residue" evidence="8">
    <location>
        <position position="518"/>
    </location>
</feature>
<dbReference type="SMART" id="SM01100">
    <property type="entry name" value="CRAL_TRIO_N"/>
    <property type="match status" value="1"/>
</dbReference>
<evidence type="ECO:0000256" key="3">
    <source>
        <dbReference type="ARBA" id="ARBA00022927"/>
    </source>
</evidence>
<keyword evidence="3" id="KW-0653">Protein transport</keyword>
<dbReference type="GO" id="GO:0005886">
    <property type="term" value="C:plasma membrane"/>
    <property type="evidence" value="ECO:0007669"/>
    <property type="project" value="UniProtKB-SubCell"/>
</dbReference>
<dbReference type="GO" id="GO:0000139">
    <property type="term" value="C:Golgi membrane"/>
    <property type="evidence" value="ECO:0007669"/>
    <property type="project" value="UniProtKB-SubCell"/>
</dbReference>
<evidence type="ECO:0000259" key="7">
    <source>
        <dbReference type="PROSITE" id="PS50191"/>
    </source>
</evidence>
<comment type="subcellular location">
    <subcellularLocation>
        <location evidence="1">Cell membrane</location>
        <topology evidence="1">Peripheral membrane protein</topology>
    </subcellularLocation>
    <subcellularLocation>
        <location evidence="2">Golgi apparatus membrane</location>
        <topology evidence="2">Peripheral membrane protein</topology>
    </subcellularLocation>
</comment>
<dbReference type="CDD" id="cd00170">
    <property type="entry name" value="SEC14"/>
    <property type="match status" value="1"/>
</dbReference>
<name>A0A371HZG1_MUCPR</name>
<comment type="caution">
    <text evidence="8">The sequence shown here is derived from an EMBL/GenBank/DDBJ whole genome shotgun (WGS) entry which is preliminary data.</text>
</comment>
<accession>A0A371HZG1</accession>
<reference evidence="8" key="1">
    <citation type="submission" date="2018-05" db="EMBL/GenBank/DDBJ databases">
        <title>Draft genome of Mucuna pruriens seed.</title>
        <authorList>
            <person name="Nnadi N.E."/>
            <person name="Vos R."/>
            <person name="Hasami M.H."/>
            <person name="Devisetty U.K."/>
            <person name="Aguiy J.C."/>
        </authorList>
    </citation>
    <scope>NUCLEOTIDE SEQUENCE [LARGE SCALE GENOMIC DNA]</scope>
    <source>
        <strain evidence="8">JCA_2017</strain>
    </source>
</reference>
<dbReference type="PANTHER" id="PTHR45657">
    <property type="entry name" value="CRAL-TRIO DOMAIN-CONTAINING PROTEIN YKL091C-RELATED"/>
    <property type="match status" value="1"/>
</dbReference>
<dbReference type="Gene3D" id="3.40.525.10">
    <property type="entry name" value="CRAL-TRIO lipid binding domain"/>
    <property type="match status" value="1"/>
</dbReference>
<dbReference type="SMART" id="SM00516">
    <property type="entry name" value="SEC14"/>
    <property type="match status" value="1"/>
</dbReference>
<dbReference type="SUPFAM" id="SSF46938">
    <property type="entry name" value="CRAL/TRIO N-terminal domain"/>
    <property type="match status" value="1"/>
</dbReference>
<dbReference type="OrthoDB" id="1434354at2759"/>
<gene>
    <name evidence="8" type="primary">SFH11</name>
    <name evidence="8" type="ORF">CR513_07659</name>
</gene>
<keyword evidence="3" id="KW-0813">Transport</keyword>
<dbReference type="AlphaFoldDB" id="A0A371HZG1"/>
<dbReference type="PANTHER" id="PTHR45657:SF50">
    <property type="entry name" value="PHOSPHATIDYLINOSITOL_PHOSPHATIDYLCHOLINE TRANSFER PROTEIN SFH11"/>
    <property type="match status" value="1"/>
</dbReference>